<reference evidence="3" key="1">
    <citation type="submission" date="2016-11" db="UniProtKB">
        <authorList>
            <consortium name="WormBaseParasite"/>
        </authorList>
    </citation>
    <scope>IDENTIFICATION</scope>
</reference>
<dbReference type="Proteomes" id="UP000095287">
    <property type="component" value="Unplaced"/>
</dbReference>
<feature type="region of interest" description="Disordered" evidence="1">
    <location>
        <begin position="1"/>
        <end position="86"/>
    </location>
</feature>
<organism evidence="2 3">
    <name type="scientific">Steinernema glaseri</name>
    <dbReference type="NCBI Taxonomy" id="37863"/>
    <lineage>
        <taxon>Eukaryota</taxon>
        <taxon>Metazoa</taxon>
        <taxon>Ecdysozoa</taxon>
        <taxon>Nematoda</taxon>
        <taxon>Chromadorea</taxon>
        <taxon>Rhabditida</taxon>
        <taxon>Tylenchina</taxon>
        <taxon>Panagrolaimomorpha</taxon>
        <taxon>Strongyloidoidea</taxon>
        <taxon>Steinernematidae</taxon>
        <taxon>Steinernema</taxon>
    </lineage>
</organism>
<evidence type="ECO:0000256" key="1">
    <source>
        <dbReference type="SAM" id="MobiDB-lite"/>
    </source>
</evidence>
<accession>A0A1I7YCS1</accession>
<proteinExistence type="predicted"/>
<evidence type="ECO:0000313" key="3">
    <source>
        <dbReference type="WBParaSite" id="L893_g14979.t1"/>
    </source>
</evidence>
<dbReference type="WBParaSite" id="L893_g14979.t1">
    <property type="protein sequence ID" value="L893_g14979.t1"/>
    <property type="gene ID" value="L893_g14979"/>
</dbReference>
<keyword evidence="2" id="KW-1185">Reference proteome</keyword>
<dbReference type="AlphaFoldDB" id="A0A1I7YCS1"/>
<evidence type="ECO:0000313" key="2">
    <source>
        <dbReference type="Proteomes" id="UP000095287"/>
    </source>
</evidence>
<name>A0A1I7YCS1_9BILA</name>
<sequence>MSIHEQIKGKKHSISDGATTISDNDTHGSIHPSESATVAAAKEEPQKALSHPFQVPGIKGEYDPRDEARERAYSSGNRKLYEKTPLAGRRGDAIDDARRSGRLSNNRRNFDVRSRRFRQTVRIDRLEKRRLHDRDHSLCTHAERGNILE</sequence>
<protein>
    <submittedName>
        <fullName evidence="3">Similar to</fullName>
    </submittedName>
</protein>
<feature type="compositionally biased region" description="Basic and acidic residues" evidence="1">
    <location>
        <begin position="60"/>
        <end position="72"/>
    </location>
</feature>